<dbReference type="OrthoDB" id="780171at2759"/>
<organism evidence="6 7">
    <name type="scientific">Castanea mollissima</name>
    <name type="common">Chinese chestnut</name>
    <dbReference type="NCBI Taxonomy" id="60419"/>
    <lineage>
        <taxon>Eukaryota</taxon>
        <taxon>Viridiplantae</taxon>
        <taxon>Streptophyta</taxon>
        <taxon>Embryophyta</taxon>
        <taxon>Tracheophyta</taxon>
        <taxon>Spermatophyta</taxon>
        <taxon>Magnoliopsida</taxon>
        <taxon>eudicotyledons</taxon>
        <taxon>Gunneridae</taxon>
        <taxon>Pentapetalae</taxon>
        <taxon>rosids</taxon>
        <taxon>fabids</taxon>
        <taxon>Fagales</taxon>
        <taxon>Fagaceae</taxon>
        <taxon>Castanea</taxon>
    </lineage>
</organism>
<gene>
    <name evidence="6" type="ORF">CMV_003655</name>
</gene>
<reference evidence="6" key="1">
    <citation type="submission" date="2020-03" db="EMBL/GenBank/DDBJ databases">
        <title>Castanea mollissima Vanexum genome sequencing.</title>
        <authorList>
            <person name="Staton M."/>
        </authorList>
    </citation>
    <scope>NUCLEOTIDE SEQUENCE</scope>
    <source>
        <tissue evidence="6">Leaf</tissue>
    </source>
</reference>
<dbReference type="Pfam" id="PF03055">
    <property type="entry name" value="RPE65"/>
    <property type="match status" value="1"/>
</dbReference>
<dbReference type="GO" id="GO:0016702">
    <property type="term" value="F:oxidoreductase activity, acting on single donors with incorporation of molecular oxygen, incorporation of two atoms of oxygen"/>
    <property type="evidence" value="ECO:0007669"/>
    <property type="project" value="InterPro"/>
</dbReference>
<keyword evidence="3" id="KW-0479">Metal-binding</keyword>
<name>A0A8J4W5C8_9ROSI</name>
<dbReference type="GO" id="GO:0046872">
    <property type="term" value="F:metal ion binding"/>
    <property type="evidence" value="ECO:0007669"/>
    <property type="project" value="UniProtKB-KW"/>
</dbReference>
<comment type="caution">
    <text evidence="6">The sequence shown here is derived from an EMBL/GenBank/DDBJ whole genome shotgun (WGS) entry which is preliminary data.</text>
</comment>
<accession>A0A8J4W5C8</accession>
<sequence length="74" mass="8300">MSLTFILNESSVEYGGNMPHLDTFRILDGGVRKDCLNREFVRVGPNPKFSPVAGYHWFDGDGCVIFCSLIPKSF</sequence>
<proteinExistence type="inferred from homology"/>
<evidence type="ECO:0000256" key="4">
    <source>
        <dbReference type="ARBA" id="ARBA00022964"/>
    </source>
</evidence>
<dbReference type="EMBL" id="JRKL02000297">
    <property type="protein sequence ID" value="KAF3972866.1"/>
    <property type="molecule type" value="Genomic_DNA"/>
</dbReference>
<keyword evidence="4" id="KW-0223">Dioxygenase</keyword>
<evidence type="ECO:0000256" key="1">
    <source>
        <dbReference type="ARBA" id="ARBA00001954"/>
    </source>
</evidence>
<evidence type="ECO:0000256" key="5">
    <source>
        <dbReference type="ARBA" id="ARBA00023004"/>
    </source>
</evidence>
<dbReference type="AlphaFoldDB" id="A0A8J4W5C8"/>
<keyword evidence="4" id="KW-0560">Oxidoreductase</keyword>
<keyword evidence="7" id="KW-1185">Reference proteome</keyword>
<evidence type="ECO:0000313" key="6">
    <source>
        <dbReference type="EMBL" id="KAF3972866.1"/>
    </source>
</evidence>
<dbReference type="Proteomes" id="UP000737018">
    <property type="component" value="Unassembled WGS sequence"/>
</dbReference>
<evidence type="ECO:0000256" key="2">
    <source>
        <dbReference type="ARBA" id="ARBA00006787"/>
    </source>
</evidence>
<evidence type="ECO:0008006" key="8">
    <source>
        <dbReference type="Google" id="ProtNLM"/>
    </source>
</evidence>
<evidence type="ECO:0000313" key="7">
    <source>
        <dbReference type="Proteomes" id="UP000737018"/>
    </source>
</evidence>
<comment type="similarity">
    <text evidence="2">Belongs to the carotenoid oxygenase family.</text>
</comment>
<protein>
    <recommendedName>
        <fullName evidence="8">Dioxygenase</fullName>
    </recommendedName>
</protein>
<dbReference type="InterPro" id="IPR004294">
    <property type="entry name" value="Carotenoid_Oase"/>
</dbReference>
<keyword evidence="5" id="KW-0408">Iron</keyword>
<comment type="cofactor">
    <cofactor evidence="1">
        <name>Fe(2+)</name>
        <dbReference type="ChEBI" id="CHEBI:29033"/>
    </cofactor>
</comment>
<evidence type="ECO:0000256" key="3">
    <source>
        <dbReference type="ARBA" id="ARBA00022723"/>
    </source>
</evidence>